<reference evidence="3 4" key="1">
    <citation type="submission" date="2024-03" db="EMBL/GenBank/DDBJ databases">
        <title>Aureococcus anophagefferens CCMP1851 and Kratosvirus quantuckense: Draft genome of a second virus-susceptible host strain in the model system.</title>
        <authorList>
            <person name="Chase E."/>
            <person name="Truchon A.R."/>
            <person name="Schepens W."/>
            <person name="Wilhelm S.W."/>
        </authorList>
    </citation>
    <scope>NUCLEOTIDE SEQUENCE [LARGE SCALE GENOMIC DNA]</scope>
    <source>
        <strain evidence="3 4">CCMP1851</strain>
    </source>
</reference>
<evidence type="ECO:0000256" key="1">
    <source>
        <dbReference type="SAM" id="MobiDB-lite"/>
    </source>
</evidence>
<feature type="region of interest" description="Disordered" evidence="1">
    <location>
        <begin position="59"/>
        <end position="109"/>
    </location>
</feature>
<dbReference type="EMBL" id="JBBJCI010000367">
    <property type="protein sequence ID" value="KAK7232618.1"/>
    <property type="molecule type" value="Genomic_DNA"/>
</dbReference>
<proteinExistence type="predicted"/>
<evidence type="ECO:0000313" key="3">
    <source>
        <dbReference type="EMBL" id="KAK7232618.1"/>
    </source>
</evidence>
<sequence length="459" mass="48708">MRRRGASGAAALIILFARVVAEDYYGGDVIQGGHFMDDEMPLMDDECPDDSFDVRNRRRLHRGARGGARARARRAARRAAGPGLVRRARSAPRPGGARARARPGFAQAPVPSQGRALAVAREFVLSNAGDGAESCGAGGDDYGDVDAYGAFSARPRPRAEKATALAIVLLVIEHGAAPFDDPEVVALCRSLDPDARESLVSSLEEYFGDFYDARRRASSSGALRYALLSNEEKRAAMAEMSAHGYDALPEEASFLLERRSASFLLERLGGGASSRTTTPPRRRRRLPGSTPGRRRTRRGRRRNPRRASLGRRPARAVAAGVARARRRPPDVAASVKVLPVPPGATGGDLIAAFARYGGVVGARVDRGGVAYVDFATRNCAVAAAFDAHGRPLFAGGDAVSCIVRERSNSLDGPPPPAFPAFGGFGDGVQSDLRADAPAFGERPFAAEDDGLDRLPAGVL</sequence>
<comment type="caution">
    <text evidence="3">The sequence shown here is derived from an EMBL/GenBank/DDBJ whole genome shotgun (WGS) entry which is preliminary data.</text>
</comment>
<feature type="compositionally biased region" description="Basic residues" evidence="1">
    <location>
        <begin position="59"/>
        <end position="77"/>
    </location>
</feature>
<dbReference type="SUPFAM" id="SSF54928">
    <property type="entry name" value="RNA-binding domain, RBD"/>
    <property type="match status" value="1"/>
</dbReference>
<feature type="region of interest" description="Disordered" evidence="1">
    <location>
        <begin position="267"/>
        <end position="325"/>
    </location>
</feature>
<dbReference type="InterPro" id="IPR035979">
    <property type="entry name" value="RBD_domain_sf"/>
</dbReference>
<dbReference type="Proteomes" id="UP001363151">
    <property type="component" value="Unassembled WGS sequence"/>
</dbReference>
<feature type="compositionally biased region" description="Low complexity" evidence="1">
    <location>
        <begin position="78"/>
        <end position="109"/>
    </location>
</feature>
<keyword evidence="2" id="KW-0732">Signal</keyword>
<evidence type="ECO:0000256" key="2">
    <source>
        <dbReference type="SAM" id="SignalP"/>
    </source>
</evidence>
<evidence type="ECO:0008006" key="5">
    <source>
        <dbReference type="Google" id="ProtNLM"/>
    </source>
</evidence>
<feature type="chain" id="PRO_5046144409" description="RRM domain-containing protein" evidence="2">
    <location>
        <begin position="22"/>
        <end position="459"/>
    </location>
</feature>
<protein>
    <recommendedName>
        <fullName evidence="5">RRM domain-containing protein</fullName>
    </recommendedName>
</protein>
<feature type="compositionally biased region" description="Basic residues" evidence="1">
    <location>
        <begin position="280"/>
        <end position="314"/>
    </location>
</feature>
<feature type="signal peptide" evidence="2">
    <location>
        <begin position="1"/>
        <end position="21"/>
    </location>
</feature>
<organism evidence="3 4">
    <name type="scientific">Aureococcus anophagefferens</name>
    <name type="common">Harmful bloom alga</name>
    <dbReference type="NCBI Taxonomy" id="44056"/>
    <lineage>
        <taxon>Eukaryota</taxon>
        <taxon>Sar</taxon>
        <taxon>Stramenopiles</taxon>
        <taxon>Ochrophyta</taxon>
        <taxon>Pelagophyceae</taxon>
        <taxon>Pelagomonadales</taxon>
        <taxon>Pelagomonadaceae</taxon>
        <taxon>Aureococcus</taxon>
    </lineage>
</organism>
<keyword evidence="4" id="KW-1185">Reference proteome</keyword>
<dbReference type="CDD" id="cd00590">
    <property type="entry name" value="RRM_SF"/>
    <property type="match status" value="1"/>
</dbReference>
<gene>
    <name evidence="3" type="ORF">SO694_00035163</name>
</gene>
<name>A0ABR1FKM4_AURAN</name>
<evidence type="ECO:0000313" key="4">
    <source>
        <dbReference type="Proteomes" id="UP001363151"/>
    </source>
</evidence>
<accession>A0ABR1FKM4</accession>